<proteinExistence type="predicted"/>
<accession>A0A4Q7B0D0</accession>
<protein>
    <submittedName>
        <fullName evidence="1">SinI family restriction endonuclease</fullName>
    </submittedName>
</protein>
<name>A0A4Q7B0D0_9GAMM</name>
<dbReference type="GO" id="GO:0009036">
    <property type="term" value="F:type II site-specific deoxyribonuclease activity"/>
    <property type="evidence" value="ECO:0007669"/>
    <property type="project" value="InterPro"/>
</dbReference>
<dbReference type="EMBL" id="SGSU01000004">
    <property type="protein sequence ID" value="RZG68435.1"/>
    <property type="molecule type" value="Genomic_DNA"/>
</dbReference>
<dbReference type="Pfam" id="PF09570">
    <property type="entry name" value="RE_SinI"/>
    <property type="match status" value="1"/>
</dbReference>
<dbReference type="RefSeq" id="WP_130144424.1">
    <property type="nucleotide sequence ID" value="NZ_SGSU01000004.1"/>
</dbReference>
<organism evidence="1 2">
    <name type="scientific">Acinetobacter bouvetii</name>
    <dbReference type="NCBI Taxonomy" id="202951"/>
    <lineage>
        <taxon>Bacteria</taxon>
        <taxon>Pseudomonadati</taxon>
        <taxon>Pseudomonadota</taxon>
        <taxon>Gammaproteobacteria</taxon>
        <taxon>Moraxellales</taxon>
        <taxon>Moraxellaceae</taxon>
        <taxon>Acinetobacter</taxon>
    </lineage>
</organism>
<keyword evidence="1" id="KW-0540">Nuclease</keyword>
<keyword evidence="1" id="KW-0378">Hydrolase</keyword>
<dbReference type="GO" id="GO:0003677">
    <property type="term" value="F:DNA binding"/>
    <property type="evidence" value="ECO:0007669"/>
    <property type="project" value="InterPro"/>
</dbReference>
<dbReference type="Proteomes" id="UP000293483">
    <property type="component" value="Unassembled WGS sequence"/>
</dbReference>
<keyword evidence="1" id="KW-0255">Endonuclease</keyword>
<reference evidence="1 2" key="1">
    <citation type="submission" date="2019-02" db="EMBL/GenBank/DDBJ databases">
        <title>The Batch Genome Submission of Acinetobacter spp. strains.</title>
        <authorList>
            <person name="Qin J."/>
            <person name="Hu Y."/>
            <person name="Ye H."/>
            <person name="Wei L."/>
            <person name="Feng Y."/>
            <person name="Zong Z."/>
        </authorList>
    </citation>
    <scope>NUCLEOTIDE SEQUENCE [LARGE SCALE GENOMIC DNA]</scope>
    <source>
        <strain evidence="1 2">WCHABo060081</strain>
    </source>
</reference>
<evidence type="ECO:0000313" key="1">
    <source>
        <dbReference type="EMBL" id="RZG68435.1"/>
    </source>
</evidence>
<dbReference type="AlphaFoldDB" id="A0A4Q7B0D0"/>
<dbReference type="GO" id="GO:0009307">
    <property type="term" value="P:DNA restriction-modification system"/>
    <property type="evidence" value="ECO:0007669"/>
    <property type="project" value="InterPro"/>
</dbReference>
<sequence length="348" mass="40627">MNTKASSTASFDVIYKFLLKNPSTSTLPVSPEILKNSDLSFSEEEQEVLERMAIKIFENDADQRLYDKLKEKSDDLEDEEEWNSLLESYKKAFLSTPKKIKNFEKLYSEKKDNFYKNLAKFLKDSKGISSEKLKEERSKVKAKEDLEIYNKIRDNYVIHMLNKDAVKESLRSNYQAFVGKGKFEANLTQTVEDQAVGILFRNLKTSKKYESLELDDETKLSLRDHKISMAAENFLGEFLERYLNEKLQKYDWHWCCNSLVNAVDFIKEDEDSFILLQVKNSSNTENSSSSKVRLNTTIKKWYRRKASNGQVCWDQFPDKDVIQDLSEEGFLKWISELDISVKDPESNS</sequence>
<gene>
    <name evidence="1" type="ORF">EXE25_05110</name>
</gene>
<dbReference type="InterPro" id="IPR019070">
    <property type="entry name" value="Restrct_endonuc_II_SinI"/>
</dbReference>
<evidence type="ECO:0000313" key="2">
    <source>
        <dbReference type="Proteomes" id="UP000293483"/>
    </source>
</evidence>
<comment type="caution">
    <text evidence="1">The sequence shown here is derived from an EMBL/GenBank/DDBJ whole genome shotgun (WGS) entry which is preliminary data.</text>
</comment>